<accession>A0A2S9YG70</accession>
<feature type="domain" description="EamA" evidence="7">
    <location>
        <begin position="2"/>
        <end position="130"/>
    </location>
</feature>
<sequence>MVVLCVIWGSTWFVIKDGLERLPPFLSAGARFVVAGVIMAGASVVLGEREGGEDPPAWLWVVVGTSNFALSYGVIYVVQQQLPSGLVSVLWAVYPLMMAVCGHVFLPGERLRPIHWLGFLFGFSGMLLLFQGDLASFGGQGRQLALLLLISPAASAVGTTLLKRHGAQMSSLRINRNAMLLGGAQLLGISTLCAEPLTQGWSPAAIAGMLYLAVFGTVVTLGLYYWVLRYVPASRLSLIAFVTPTIALAIGWAVADEPIYWTTIVGAASIIAGIAIATRAARPSSEGALPTSMK</sequence>
<feature type="transmembrane region" description="Helical" evidence="6">
    <location>
        <begin position="58"/>
        <end position="79"/>
    </location>
</feature>
<dbReference type="InterPro" id="IPR050638">
    <property type="entry name" value="AA-Vitamin_Transporters"/>
</dbReference>
<dbReference type="PANTHER" id="PTHR32322:SF2">
    <property type="entry name" value="EAMA DOMAIN-CONTAINING PROTEIN"/>
    <property type="match status" value="1"/>
</dbReference>
<evidence type="ECO:0000256" key="5">
    <source>
        <dbReference type="ARBA" id="ARBA00023136"/>
    </source>
</evidence>
<evidence type="ECO:0000256" key="1">
    <source>
        <dbReference type="ARBA" id="ARBA00004141"/>
    </source>
</evidence>
<gene>
    <name evidence="8" type="primary">yedA</name>
    <name evidence="8" type="ORF">ENSA5_11480</name>
</gene>
<evidence type="ECO:0000259" key="7">
    <source>
        <dbReference type="Pfam" id="PF00892"/>
    </source>
</evidence>
<evidence type="ECO:0000313" key="9">
    <source>
        <dbReference type="Proteomes" id="UP000237968"/>
    </source>
</evidence>
<keyword evidence="5 6" id="KW-0472">Membrane</keyword>
<protein>
    <submittedName>
        <fullName evidence="8">Putative inner membrane transporter YedA</fullName>
    </submittedName>
</protein>
<dbReference type="EMBL" id="PVNK01000064">
    <property type="protein sequence ID" value="PRQ04100.1"/>
    <property type="molecule type" value="Genomic_DNA"/>
</dbReference>
<feature type="transmembrane region" description="Helical" evidence="6">
    <location>
        <begin position="259"/>
        <end position="277"/>
    </location>
</feature>
<dbReference type="InterPro" id="IPR000620">
    <property type="entry name" value="EamA_dom"/>
</dbReference>
<dbReference type="GO" id="GO:0016020">
    <property type="term" value="C:membrane"/>
    <property type="evidence" value="ECO:0007669"/>
    <property type="project" value="UniProtKB-SubCell"/>
</dbReference>
<comment type="caution">
    <text evidence="8">The sequence shown here is derived from an EMBL/GenBank/DDBJ whole genome shotgun (WGS) entry which is preliminary data.</text>
</comment>
<feature type="domain" description="EamA" evidence="7">
    <location>
        <begin position="145"/>
        <end position="277"/>
    </location>
</feature>
<organism evidence="8 9">
    <name type="scientific">Enhygromyxa salina</name>
    <dbReference type="NCBI Taxonomy" id="215803"/>
    <lineage>
        <taxon>Bacteria</taxon>
        <taxon>Pseudomonadati</taxon>
        <taxon>Myxococcota</taxon>
        <taxon>Polyangia</taxon>
        <taxon>Nannocystales</taxon>
        <taxon>Nannocystaceae</taxon>
        <taxon>Enhygromyxa</taxon>
    </lineage>
</organism>
<evidence type="ECO:0000256" key="6">
    <source>
        <dbReference type="SAM" id="Phobius"/>
    </source>
</evidence>
<keyword evidence="4 6" id="KW-1133">Transmembrane helix</keyword>
<feature type="transmembrane region" description="Helical" evidence="6">
    <location>
        <begin position="236"/>
        <end position="253"/>
    </location>
</feature>
<feature type="transmembrane region" description="Helical" evidence="6">
    <location>
        <begin position="144"/>
        <end position="162"/>
    </location>
</feature>
<evidence type="ECO:0000313" key="8">
    <source>
        <dbReference type="EMBL" id="PRQ04100.1"/>
    </source>
</evidence>
<feature type="transmembrane region" description="Helical" evidence="6">
    <location>
        <begin position="204"/>
        <end position="227"/>
    </location>
</feature>
<reference evidence="8 9" key="1">
    <citation type="submission" date="2018-03" db="EMBL/GenBank/DDBJ databases">
        <title>Draft Genome Sequences of the Obligatory Marine Myxobacteria Enhygromyxa salina SWB005.</title>
        <authorList>
            <person name="Poehlein A."/>
            <person name="Moghaddam J.A."/>
            <person name="Harms H."/>
            <person name="Alanjari M."/>
            <person name="Koenig G.M."/>
            <person name="Daniel R."/>
            <person name="Schaeberle T.F."/>
        </authorList>
    </citation>
    <scope>NUCLEOTIDE SEQUENCE [LARGE SCALE GENOMIC DNA]</scope>
    <source>
        <strain evidence="8 9">SWB005</strain>
    </source>
</reference>
<evidence type="ECO:0000256" key="3">
    <source>
        <dbReference type="ARBA" id="ARBA00022692"/>
    </source>
</evidence>
<dbReference type="Pfam" id="PF00892">
    <property type="entry name" value="EamA"/>
    <property type="match status" value="2"/>
</dbReference>
<keyword evidence="3 6" id="KW-0812">Transmembrane</keyword>
<feature type="transmembrane region" description="Helical" evidence="6">
    <location>
        <begin position="85"/>
        <end position="106"/>
    </location>
</feature>
<dbReference type="Proteomes" id="UP000237968">
    <property type="component" value="Unassembled WGS sequence"/>
</dbReference>
<dbReference type="InterPro" id="IPR037185">
    <property type="entry name" value="EmrE-like"/>
</dbReference>
<dbReference type="AlphaFoldDB" id="A0A2S9YG70"/>
<dbReference type="Gene3D" id="1.10.3730.20">
    <property type="match status" value="1"/>
</dbReference>
<feature type="transmembrane region" description="Helical" evidence="6">
    <location>
        <begin position="113"/>
        <end position="132"/>
    </location>
</feature>
<feature type="transmembrane region" description="Helical" evidence="6">
    <location>
        <begin position="25"/>
        <end position="46"/>
    </location>
</feature>
<dbReference type="PANTHER" id="PTHR32322">
    <property type="entry name" value="INNER MEMBRANE TRANSPORTER"/>
    <property type="match status" value="1"/>
</dbReference>
<evidence type="ECO:0000256" key="2">
    <source>
        <dbReference type="ARBA" id="ARBA00007362"/>
    </source>
</evidence>
<comment type="similarity">
    <text evidence="2">Belongs to the EamA transporter family.</text>
</comment>
<evidence type="ECO:0000256" key="4">
    <source>
        <dbReference type="ARBA" id="ARBA00022989"/>
    </source>
</evidence>
<proteinExistence type="inferred from homology"/>
<comment type="subcellular location">
    <subcellularLocation>
        <location evidence="1">Membrane</location>
        <topology evidence="1">Multi-pass membrane protein</topology>
    </subcellularLocation>
</comment>
<dbReference type="SUPFAM" id="SSF103481">
    <property type="entry name" value="Multidrug resistance efflux transporter EmrE"/>
    <property type="match status" value="2"/>
</dbReference>
<name>A0A2S9YG70_9BACT</name>
<keyword evidence="9" id="KW-1185">Reference proteome</keyword>